<keyword evidence="4 9" id="KW-0378">Hydrolase</keyword>
<dbReference type="EC" id="3.1.3.16" evidence="9"/>
<evidence type="ECO:0000256" key="5">
    <source>
        <dbReference type="ARBA" id="ARBA00022912"/>
    </source>
</evidence>
<evidence type="ECO:0000256" key="1">
    <source>
        <dbReference type="ARBA" id="ARBA00004123"/>
    </source>
</evidence>
<comment type="subcellular location">
    <subcellularLocation>
        <location evidence="1 9">Nucleus</location>
    </subcellularLocation>
</comment>
<evidence type="ECO:0000313" key="11">
    <source>
        <dbReference type="Proteomes" id="UP001054889"/>
    </source>
</evidence>
<reference evidence="10" key="2">
    <citation type="submission" date="2021-12" db="EMBL/GenBank/DDBJ databases">
        <title>Resequencing data analysis of finger millet.</title>
        <authorList>
            <person name="Hatakeyama M."/>
            <person name="Aluri S."/>
            <person name="Balachadran M.T."/>
            <person name="Sivarajan S.R."/>
            <person name="Poveda L."/>
            <person name="Shimizu-Inatsugi R."/>
            <person name="Schlapbach R."/>
            <person name="Sreeman S.M."/>
            <person name="Shimizu K.K."/>
        </authorList>
    </citation>
    <scope>NUCLEOTIDE SEQUENCE</scope>
</reference>
<evidence type="ECO:0000256" key="8">
    <source>
        <dbReference type="ARBA" id="ARBA00048336"/>
    </source>
</evidence>
<comment type="function">
    <text evidence="9">Protein phosphatase that catalyzes the dephosphorylation of the C-terminal domain of RNA polymerase II. Plays a role in RNA processing and termination.</text>
</comment>
<evidence type="ECO:0000256" key="2">
    <source>
        <dbReference type="ARBA" id="ARBA00008978"/>
    </source>
</evidence>
<dbReference type="Gene3D" id="3.40.50.2300">
    <property type="match status" value="2"/>
</dbReference>
<dbReference type="EMBL" id="BQKI01000071">
    <property type="protein sequence ID" value="GJN13694.1"/>
    <property type="molecule type" value="Genomic_DNA"/>
</dbReference>
<comment type="catalytic activity">
    <reaction evidence="7 9">
        <text>O-phospho-L-seryl-[protein] + H2O = L-seryl-[protein] + phosphate</text>
        <dbReference type="Rhea" id="RHEA:20629"/>
        <dbReference type="Rhea" id="RHEA-COMP:9863"/>
        <dbReference type="Rhea" id="RHEA-COMP:11604"/>
        <dbReference type="ChEBI" id="CHEBI:15377"/>
        <dbReference type="ChEBI" id="CHEBI:29999"/>
        <dbReference type="ChEBI" id="CHEBI:43474"/>
        <dbReference type="ChEBI" id="CHEBI:83421"/>
        <dbReference type="EC" id="3.1.3.16"/>
    </reaction>
</comment>
<dbReference type="Proteomes" id="UP001054889">
    <property type="component" value="Unassembled WGS sequence"/>
</dbReference>
<keyword evidence="6 9" id="KW-0539">Nucleus</keyword>
<dbReference type="PANTHER" id="PTHR20383">
    <property type="entry name" value="RNA POLYMERASE II SUBUNIT A C-TERMINAL DOMAIN PHOSPHATASE"/>
    <property type="match status" value="1"/>
</dbReference>
<dbReference type="GO" id="GO:0031124">
    <property type="term" value="P:mRNA 3'-end processing"/>
    <property type="evidence" value="ECO:0007669"/>
    <property type="project" value="UniProtKB-ARBA"/>
</dbReference>
<organism evidence="10 11">
    <name type="scientific">Eleusine coracana subsp. coracana</name>
    <dbReference type="NCBI Taxonomy" id="191504"/>
    <lineage>
        <taxon>Eukaryota</taxon>
        <taxon>Viridiplantae</taxon>
        <taxon>Streptophyta</taxon>
        <taxon>Embryophyta</taxon>
        <taxon>Tracheophyta</taxon>
        <taxon>Spermatophyta</taxon>
        <taxon>Magnoliopsida</taxon>
        <taxon>Liliopsida</taxon>
        <taxon>Poales</taxon>
        <taxon>Poaceae</taxon>
        <taxon>PACMAD clade</taxon>
        <taxon>Chloridoideae</taxon>
        <taxon>Cynodonteae</taxon>
        <taxon>Eleusininae</taxon>
        <taxon>Eleusine</taxon>
    </lineage>
</organism>
<comment type="caution">
    <text evidence="10">The sequence shown here is derived from an EMBL/GenBank/DDBJ whole genome shotgun (WGS) entry which is preliminary data.</text>
</comment>
<sequence>MGAEGKWRFAMVCSSNMNRSMEAHSLLGRAGLDVASYGTGTQVKLPGPSLHEPNVYDFGTPYGAIYDDLRRKDPDLSVLPPSLPRRSLPHLLYCFRCGLFFAHHCGHEPSRYKRNGLLPMLKRNTSVKLAPQRWQDNAGDGVFDMILTFEERVFDLVIEDMNNREPRLMKSVLIVNMDVKDNHEEAGVGAKLALELCQKLQGVDGDWEEIIDDVMIAFEKQHKRKLAYSISFY</sequence>
<dbReference type="InterPro" id="IPR006811">
    <property type="entry name" value="RNA_pol_II_suA"/>
</dbReference>
<dbReference type="AlphaFoldDB" id="A0AAV5DRI7"/>
<evidence type="ECO:0000256" key="7">
    <source>
        <dbReference type="ARBA" id="ARBA00047761"/>
    </source>
</evidence>
<dbReference type="GO" id="GO:0005634">
    <property type="term" value="C:nucleus"/>
    <property type="evidence" value="ECO:0007669"/>
    <property type="project" value="UniProtKB-SubCell"/>
</dbReference>
<gene>
    <name evidence="10" type="primary">gb00426</name>
    <name evidence="10" type="ORF">PR202_gb00426</name>
</gene>
<accession>A0AAV5DRI7</accession>
<keyword evidence="11" id="KW-1185">Reference proteome</keyword>
<dbReference type="FunFam" id="3.40.50.2300:FF:000039">
    <property type="entry name" value="RNA polymerase II subunit A C-terminal domain phosphatase"/>
    <property type="match status" value="1"/>
</dbReference>
<dbReference type="Pfam" id="PF04722">
    <property type="entry name" value="Ssu72"/>
    <property type="match status" value="2"/>
</dbReference>
<evidence type="ECO:0000256" key="9">
    <source>
        <dbReference type="RuleBase" id="RU369031"/>
    </source>
</evidence>
<dbReference type="GO" id="GO:0008420">
    <property type="term" value="F:RNA polymerase II CTD heptapeptide repeat phosphatase activity"/>
    <property type="evidence" value="ECO:0007669"/>
    <property type="project" value="UniProtKB-ARBA"/>
</dbReference>
<keyword evidence="5 9" id="KW-0904">Protein phosphatase</keyword>
<keyword evidence="3 9" id="KW-0507">mRNA processing</keyword>
<evidence type="ECO:0000313" key="10">
    <source>
        <dbReference type="EMBL" id="GJN13694.1"/>
    </source>
</evidence>
<name>A0AAV5DRI7_ELECO</name>
<evidence type="ECO:0000256" key="4">
    <source>
        <dbReference type="ARBA" id="ARBA00022801"/>
    </source>
</evidence>
<proteinExistence type="inferred from homology"/>
<evidence type="ECO:0000256" key="3">
    <source>
        <dbReference type="ARBA" id="ARBA00022664"/>
    </source>
</evidence>
<comment type="similarity">
    <text evidence="2 9">Belongs to the SSU72 phosphatase family.</text>
</comment>
<comment type="catalytic activity">
    <reaction evidence="8 9">
        <text>O-phospho-L-threonyl-[protein] + H2O = L-threonyl-[protein] + phosphate</text>
        <dbReference type="Rhea" id="RHEA:47004"/>
        <dbReference type="Rhea" id="RHEA-COMP:11060"/>
        <dbReference type="Rhea" id="RHEA-COMP:11605"/>
        <dbReference type="ChEBI" id="CHEBI:15377"/>
        <dbReference type="ChEBI" id="CHEBI:30013"/>
        <dbReference type="ChEBI" id="CHEBI:43474"/>
        <dbReference type="ChEBI" id="CHEBI:61977"/>
        <dbReference type="EC" id="3.1.3.16"/>
    </reaction>
</comment>
<dbReference type="FunFam" id="3.40.50.2300:FF:000182">
    <property type="entry name" value="RNA polymerase II subunit A"/>
    <property type="match status" value="1"/>
</dbReference>
<evidence type="ECO:0000256" key="6">
    <source>
        <dbReference type="ARBA" id="ARBA00023242"/>
    </source>
</evidence>
<reference evidence="10" key="1">
    <citation type="journal article" date="2018" name="DNA Res.">
        <title>Multiple hybrid de novo genome assembly of finger millet, an orphan allotetraploid crop.</title>
        <authorList>
            <person name="Hatakeyama M."/>
            <person name="Aluri S."/>
            <person name="Balachadran M.T."/>
            <person name="Sivarajan S.R."/>
            <person name="Patrignani A."/>
            <person name="Gruter S."/>
            <person name="Poveda L."/>
            <person name="Shimizu-Inatsugi R."/>
            <person name="Baeten J."/>
            <person name="Francoijs K.J."/>
            <person name="Nataraja K.N."/>
            <person name="Reddy Y.A.N."/>
            <person name="Phadnis S."/>
            <person name="Ravikumar R.L."/>
            <person name="Schlapbach R."/>
            <person name="Sreeman S.M."/>
            <person name="Shimizu K.K."/>
        </authorList>
    </citation>
    <scope>NUCLEOTIDE SEQUENCE</scope>
</reference>
<protein>
    <recommendedName>
        <fullName evidence="9">RNA polymerase II subunit A C-terminal domain phosphatase SSU72</fullName>
        <shortName evidence="9">CTD phosphatase SSU72</shortName>
        <ecNumber evidence="9">3.1.3.16</ecNumber>
    </recommendedName>
</protein>